<proteinExistence type="predicted"/>
<protein>
    <submittedName>
        <fullName evidence="3">Uncharacterized protein</fullName>
    </submittedName>
</protein>
<name>A0A2I0A234_9ASPA</name>
<reference evidence="3 4" key="1">
    <citation type="journal article" date="2017" name="Nature">
        <title>The Apostasia genome and the evolution of orchids.</title>
        <authorList>
            <person name="Zhang G.Q."/>
            <person name="Liu K.W."/>
            <person name="Li Z."/>
            <person name="Lohaus R."/>
            <person name="Hsiao Y.Y."/>
            <person name="Niu S.C."/>
            <person name="Wang J.Y."/>
            <person name="Lin Y.C."/>
            <person name="Xu Q."/>
            <person name="Chen L.J."/>
            <person name="Yoshida K."/>
            <person name="Fujiwara S."/>
            <person name="Wang Z.W."/>
            <person name="Zhang Y.Q."/>
            <person name="Mitsuda N."/>
            <person name="Wang M."/>
            <person name="Liu G.H."/>
            <person name="Pecoraro L."/>
            <person name="Huang H.X."/>
            <person name="Xiao X.J."/>
            <person name="Lin M."/>
            <person name="Wu X.Y."/>
            <person name="Wu W.L."/>
            <person name="Chen Y.Y."/>
            <person name="Chang S.B."/>
            <person name="Sakamoto S."/>
            <person name="Ohme-Takagi M."/>
            <person name="Yagi M."/>
            <person name="Zeng S.J."/>
            <person name="Shen C.Y."/>
            <person name="Yeh C.M."/>
            <person name="Luo Y.B."/>
            <person name="Tsai W.C."/>
            <person name="Van de Peer Y."/>
            <person name="Liu Z.J."/>
        </authorList>
    </citation>
    <scope>NUCLEOTIDE SEQUENCE [LARGE SCALE GENOMIC DNA]</scope>
    <source>
        <strain evidence="4">cv. Shenzhen</strain>
        <tissue evidence="3">Stem</tissue>
    </source>
</reference>
<keyword evidence="4" id="KW-1185">Reference proteome</keyword>
<gene>
    <name evidence="3" type="ORF">AXF42_Ash004153</name>
</gene>
<dbReference type="Proteomes" id="UP000236161">
    <property type="component" value="Unassembled WGS sequence"/>
</dbReference>
<evidence type="ECO:0000256" key="2">
    <source>
        <dbReference type="SAM" id="SignalP"/>
    </source>
</evidence>
<dbReference type="AlphaFoldDB" id="A0A2I0A234"/>
<keyword evidence="1" id="KW-0472">Membrane</keyword>
<keyword evidence="1" id="KW-1133">Transmembrane helix</keyword>
<keyword evidence="1" id="KW-0812">Transmembrane</keyword>
<organism evidence="3 4">
    <name type="scientific">Apostasia shenzhenica</name>
    <dbReference type="NCBI Taxonomy" id="1088818"/>
    <lineage>
        <taxon>Eukaryota</taxon>
        <taxon>Viridiplantae</taxon>
        <taxon>Streptophyta</taxon>
        <taxon>Embryophyta</taxon>
        <taxon>Tracheophyta</taxon>
        <taxon>Spermatophyta</taxon>
        <taxon>Magnoliopsida</taxon>
        <taxon>Liliopsida</taxon>
        <taxon>Asparagales</taxon>
        <taxon>Orchidaceae</taxon>
        <taxon>Apostasioideae</taxon>
        <taxon>Apostasia</taxon>
    </lineage>
</organism>
<dbReference type="EMBL" id="KZ452037">
    <property type="protein sequence ID" value="PKA49612.1"/>
    <property type="molecule type" value="Genomic_DNA"/>
</dbReference>
<feature type="chain" id="PRO_5014190259" evidence="2">
    <location>
        <begin position="32"/>
        <end position="146"/>
    </location>
</feature>
<feature type="signal peptide" evidence="2">
    <location>
        <begin position="1"/>
        <end position="31"/>
    </location>
</feature>
<accession>A0A2I0A234</accession>
<feature type="transmembrane region" description="Helical" evidence="1">
    <location>
        <begin position="72"/>
        <end position="93"/>
    </location>
</feature>
<evidence type="ECO:0000256" key="1">
    <source>
        <dbReference type="SAM" id="Phobius"/>
    </source>
</evidence>
<sequence>MASAAGRILSNGAALLLLLVVLLLCATDTSCDEEHFFVEDPSSAIVVELMHRALWLYNQGGRSTLPCLSFRLVSYACWMSIGDAIVWFVRFYATEFPNLRSMLAGTGSGVGVLEEALIWMDHDRDVNPQLILCPPHTTFRLPGGHV</sequence>
<evidence type="ECO:0000313" key="3">
    <source>
        <dbReference type="EMBL" id="PKA49612.1"/>
    </source>
</evidence>
<keyword evidence="2" id="KW-0732">Signal</keyword>
<evidence type="ECO:0000313" key="4">
    <source>
        <dbReference type="Proteomes" id="UP000236161"/>
    </source>
</evidence>